<evidence type="ECO:0000313" key="1">
    <source>
        <dbReference type="EMBL" id="MFC4598655.1"/>
    </source>
</evidence>
<gene>
    <name evidence="1" type="ORF">ACFO3S_10450</name>
</gene>
<evidence type="ECO:0000313" key="2">
    <source>
        <dbReference type="Proteomes" id="UP001596028"/>
    </source>
</evidence>
<keyword evidence="2" id="KW-1185">Reference proteome</keyword>
<dbReference type="Proteomes" id="UP001596028">
    <property type="component" value="Unassembled WGS sequence"/>
</dbReference>
<reference evidence="2" key="1">
    <citation type="journal article" date="2019" name="Int. J. Syst. Evol. Microbiol.">
        <title>The Global Catalogue of Microorganisms (GCM) 10K type strain sequencing project: providing services to taxonomists for standard genome sequencing and annotation.</title>
        <authorList>
            <consortium name="The Broad Institute Genomics Platform"/>
            <consortium name="The Broad Institute Genome Sequencing Center for Infectious Disease"/>
            <person name="Wu L."/>
            <person name="Ma J."/>
        </authorList>
    </citation>
    <scope>NUCLEOTIDE SEQUENCE [LARGE SCALE GENOMIC DNA]</scope>
    <source>
        <strain evidence="2">CCUG 49571</strain>
    </source>
</reference>
<dbReference type="SUPFAM" id="SSF52540">
    <property type="entry name" value="P-loop containing nucleoside triphosphate hydrolases"/>
    <property type="match status" value="1"/>
</dbReference>
<dbReference type="Gene3D" id="3.40.50.300">
    <property type="entry name" value="P-loop containing nucleotide triphosphate hydrolases"/>
    <property type="match status" value="1"/>
</dbReference>
<comment type="caution">
    <text evidence="1">The sequence shown here is derived from an EMBL/GenBank/DDBJ whole genome shotgun (WGS) entry which is preliminary data.</text>
</comment>
<dbReference type="Pfam" id="PF13671">
    <property type="entry name" value="AAA_33"/>
    <property type="match status" value="1"/>
</dbReference>
<dbReference type="EMBL" id="JBHSEP010000006">
    <property type="protein sequence ID" value="MFC4598655.1"/>
    <property type="molecule type" value="Genomic_DNA"/>
</dbReference>
<name>A0ABV9FCX2_9BACL</name>
<dbReference type="RefSeq" id="WP_378095135.1">
    <property type="nucleotide sequence ID" value="NZ_JBHSEP010000006.1"/>
</dbReference>
<sequence length="202" mass="22726">MAKLVFFIGGAGSGKTTLAKKLAARRRAVLLDMDTLLRPAAEAIMTLAGLDPNDRDSAEYKRLCRDLGYQITMDAALENVGLGNDAYVVGPFTREAEDPDWVRGQLARIGDAAEKVEVKVVVVYLADLAVYRRRIEARATELDRWKLENWTEFSRSLTKRTPSWRLPGGSLLEYDNTAPIDEKGLFRLETLFTKKKLVYSRI</sequence>
<accession>A0ABV9FCX2</accession>
<protein>
    <submittedName>
        <fullName evidence="1">AAA family ATPase</fullName>
    </submittedName>
</protein>
<organism evidence="1 2">
    <name type="scientific">Cohnella hongkongensis</name>
    <dbReference type="NCBI Taxonomy" id="178337"/>
    <lineage>
        <taxon>Bacteria</taxon>
        <taxon>Bacillati</taxon>
        <taxon>Bacillota</taxon>
        <taxon>Bacilli</taxon>
        <taxon>Bacillales</taxon>
        <taxon>Paenibacillaceae</taxon>
        <taxon>Cohnella</taxon>
    </lineage>
</organism>
<proteinExistence type="predicted"/>
<dbReference type="InterPro" id="IPR027417">
    <property type="entry name" value="P-loop_NTPase"/>
</dbReference>